<dbReference type="InterPro" id="IPR006157">
    <property type="entry name" value="FolB_dom"/>
</dbReference>
<keyword evidence="3" id="KW-1185">Reference proteome</keyword>
<dbReference type="EMBL" id="CP049075">
    <property type="protein sequence ID" value="QLI04651.1"/>
    <property type="molecule type" value="Genomic_DNA"/>
</dbReference>
<evidence type="ECO:0000259" key="1">
    <source>
        <dbReference type="SMART" id="SM00905"/>
    </source>
</evidence>
<dbReference type="RefSeq" id="WP_240156135.1">
    <property type="nucleotide sequence ID" value="NZ_CP049075.1"/>
</dbReference>
<dbReference type="EC" id="4.1.2.25" evidence="2"/>
<dbReference type="SUPFAM" id="SSF55620">
    <property type="entry name" value="Tetrahydrobiopterin biosynthesis enzymes-like"/>
    <property type="match status" value="1"/>
</dbReference>
<dbReference type="AlphaFoldDB" id="A0A7H9CG94"/>
<dbReference type="GO" id="GO:0006760">
    <property type="term" value="P:folic acid-containing compound metabolic process"/>
    <property type="evidence" value="ECO:0007669"/>
    <property type="project" value="InterPro"/>
</dbReference>
<dbReference type="Pfam" id="PF02152">
    <property type="entry name" value="FolB"/>
    <property type="match status" value="1"/>
</dbReference>
<keyword evidence="2" id="KW-0456">Lyase</keyword>
<name>A0A7H9CG94_9BACT</name>
<sequence>MIKIHLKNLRFKCIIGLLECERIKKQKVKINLSLKADEFIDYAELAELLKAQMKKQKFYKIEDGLIFFKDFLKQKYPSLKLLKLQILKPHVFKLLSKTKKLKISNFKYLKTTPGASLKHIY</sequence>
<proteinExistence type="predicted"/>
<dbReference type="Gene3D" id="3.30.1130.10">
    <property type="match status" value="1"/>
</dbReference>
<dbReference type="InterPro" id="IPR043133">
    <property type="entry name" value="GTP-CH-I_C/QueF"/>
</dbReference>
<dbReference type="Proteomes" id="UP000509414">
    <property type="component" value="Chromosome"/>
</dbReference>
<organism evidence="2 3">
    <name type="scientific">Candidatus Campylobacter infans</name>
    <dbReference type="NCBI Taxonomy" id="2561898"/>
    <lineage>
        <taxon>Bacteria</taxon>
        <taxon>Pseudomonadati</taxon>
        <taxon>Campylobacterota</taxon>
        <taxon>Epsilonproteobacteria</taxon>
        <taxon>Campylobacterales</taxon>
        <taxon>Campylobacteraceae</taxon>
        <taxon>Campylobacter</taxon>
    </lineage>
</organism>
<feature type="domain" description="Dihydroneopterin aldolase/epimerase" evidence="1">
    <location>
        <begin position="4"/>
        <end position="105"/>
    </location>
</feature>
<dbReference type="SMART" id="SM00905">
    <property type="entry name" value="FolB"/>
    <property type="match status" value="1"/>
</dbReference>
<dbReference type="GO" id="GO:0004150">
    <property type="term" value="F:dihydroneopterin aldolase activity"/>
    <property type="evidence" value="ECO:0007669"/>
    <property type="project" value="UniProtKB-EC"/>
</dbReference>
<evidence type="ECO:0000313" key="2">
    <source>
        <dbReference type="EMBL" id="QLI04651.1"/>
    </source>
</evidence>
<evidence type="ECO:0000313" key="3">
    <source>
        <dbReference type="Proteomes" id="UP000509414"/>
    </source>
</evidence>
<protein>
    <submittedName>
        <fullName evidence="2">Dihydroneopterin aldolase</fullName>
        <ecNumber evidence="2">4.1.2.25</ecNumber>
    </submittedName>
</protein>
<reference evidence="2 3" key="1">
    <citation type="submission" date="2020-02" db="EMBL/GenBank/DDBJ databases">
        <title>Complete genome sequence of the novel Campylobacter species Candidatus Campylobacter infans.</title>
        <authorList>
            <person name="Duim B."/>
            <person name="Zomer A."/>
            <person name="van der Graaf L."/>
            <person name="Wagenaar J."/>
        </authorList>
    </citation>
    <scope>NUCLEOTIDE SEQUENCE [LARGE SCALE GENOMIC DNA]</scope>
    <source>
        <strain evidence="2 3">19S00001</strain>
    </source>
</reference>
<accession>A0A7H9CG94</accession>
<dbReference type="KEGG" id="cinf:CINF_0098"/>
<gene>
    <name evidence="2" type="primary">folB</name>
    <name evidence="2" type="ORF">CINF_0098</name>
</gene>